<dbReference type="OrthoDB" id="9804559at2"/>
<dbReference type="RefSeq" id="WP_038453694.1">
    <property type="nucleotide sequence ID" value="NZ_CP009043.1"/>
</dbReference>
<dbReference type="HOGENOM" id="CLU_013687_0_0_7"/>
<evidence type="ECO:0000256" key="4">
    <source>
        <dbReference type="RuleBase" id="RU362116"/>
    </source>
</evidence>
<evidence type="ECO:0000313" key="8">
    <source>
        <dbReference type="EMBL" id="AII14520.1"/>
    </source>
</evidence>
<dbReference type="KEGG" id="caj:CIG1485E_0665"/>
<feature type="domain" description="Flagellar basal-body/hook protein C-terminal" evidence="6">
    <location>
        <begin position="218"/>
        <end position="252"/>
    </location>
</feature>
<evidence type="ECO:0000259" key="6">
    <source>
        <dbReference type="Pfam" id="PF06429"/>
    </source>
</evidence>
<protein>
    <submittedName>
        <fullName evidence="8">Flagellar basal body rod protein</fullName>
    </submittedName>
</protein>
<accession>A0A076F8G4</accession>
<evidence type="ECO:0000259" key="7">
    <source>
        <dbReference type="Pfam" id="PF22692"/>
    </source>
</evidence>
<dbReference type="InterPro" id="IPR019776">
    <property type="entry name" value="Flagellar_basal_body_rod_CS"/>
</dbReference>
<evidence type="ECO:0000259" key="5">
    <source>
        <dbReference type="Pfam" id="PF00460"/>
    </source>
</evidence>
<dbReference type="eggNOG" id="COG4786">
    <property type="taxonomic scope" value="Bacteria"/>
</dbReference>
<dbReference type="SUPFAM" id="SSF117143">
    <property type="entry name" value="Flagellar hook protein flgE"/>
    <property type="match status" value="1"/>
</dbReference>
<feature type="domain" description="Flagellar hook protein FlgE/F/G-like D1" evidence="7">
    <location>
        <begin position="107"/>
        <end position="173"/>
    </location>
</feature>
<evidence type="ECO:0000256" key="3">
    <source>
        <dbReference type="ARBA" id="ARBA00023143"/>
    </source>
</evidence>
<dbReference type="Pfam" id="PF06429">
    <property type="entry name" value="Flg_bbr_C"/>
    <property type="match status" value="1"/>
</dbReference>
<dbReference type="InterPro" id="IPR020013">
    <property type="entry name" value="Flagellar_FlgE/F/G"/>
</dbReference>
<dbReference type="NCBIfam" id="TIGR03506">
    <property type="entry name" value="FlgEFG_subfam"/>
    <property type="match status" value="1"/>
</dbReference>
<dbReference type="InterPro" id="IPR037925">
    <property type="entry name" value="FlgE/F/G-like"/>
</dbReference>
<evidence type="ECO:0000313" key="9">
    <source>
        <dbReference type="Proteomes" id="UP000028486"/>
    </source>
</evidence>
<dbReference type="PATRIC" id="fig|1244531.5.peg.668"/>
<comment type="similarity">
    <text evidence="2 4">Belongs to the flagella basal body rod proteins family.</text>
</comment>
<dbReference type="PROSITE" id="PS00588">
    <property type="entry name" value="FLAGELLA_BB_ROD"/>
    <property type="match status" value="1"/>
</dbReference>
<dbReference type="InterPro" id="IPR053967">
    <property type="entry name" value="LlgE_F_G-like_D1"/>
</dbReference>
<keyword evidence="8" id="KW-0969">Cilium</keyword>
<keyword evidence="8" id="KW-0966">Cell projection</keyword>
<keyword evidence="9" id="KW-1185">Reference proteome</keyword>
<evidence type="ECO:0000256" key="2">
    <source>
        <dbReference type="ARBA" id="ARBA00009677"/>
    </source>
</evidence>
<reference evidence="9" key="1">
    <citation type="journal article" date="2014" name="Genome Announc.">
        <title>Complete Genome Sequence of Campylobacter iguaniorum Strain 1485ET, Isolated from a Bearded Dragon (Pogona vitticeps).</title>
        <authorList>
            <person name="Gilbert M.J."/>
            <person name="Miller W.G."/>
            <person name="Yee E."/>
            <person name="Kik M."/>
            <person name="Wagenaar J.A."/>
            <person name="Duim B."/>
        </authorList>
    </citation>
    <scope>NUCLEOTIDE SEQUENCE [LARGE SCALE GENOMIC DNA]</scope>
    <source>
        <strain evidence="9">1485E</strain>
    </source>
</reference>
<dbReference type="Pfam" id="PF22692">
    <property type="entry name" value="LlgE_F_G_D1"/>
    <property type="match status" value="1"/>
</dbReference>
<dbReference type="EMBL" id="CP009043">
    <property type="protein sequence ID" value="AII14520.1"/>
    <property type="molecule type" value="Genomic_DNA"/>
</dbReference>
<dbReference type="InterPro" id="IPR010930">
    <property type="entry name" value="Flg_bb/hook_C_dom"/>
</dbReference>
<keyword evidence="3 4" id="KW-0975">Bacterial flagellum</keyword>
<dbReference type="InterPro" id="IPR001444">
    <property type="entry name" value="Flag_bb_rod_N"/>
</dbReference>
<dbReference type="PANTHER" id="PTHR30435">
    <property type="entry name" value="FLAGELLAR PROTEIN"/>
    <property type="match status" value="1"/>
</dbReference>
<keyword evidence="8" id="KW-0282">Flagellum</keyword>
<dbReference type="GO" id="GO:0009425">
    <property type="term" value="C:bacterial-type flagellum basal body"/>
    <property type="evidence" value="ECO:0007669"/>
    <property type="project" value="UniProtKB-SubCell"/>
</dbReference>
<dbReference type="Proteomes" id="UP000028486">
    <property type="component" value="Chromosome"/>
</dbReference>
<dbReference type="AlphaFoldDB" id="A0A076F8G4"/>
<dbReference type="Pfam" id="PF00460">
    <property type="entry name" value="Flg_bb_rod"/>
    <property type="match status" value="1"/>
</dbReference>
<name>A0A076F8G4_9BACT</name>
<dbReference type="GO" id="GO:0071978">
    <property type="term" value="P:bacterial-type flagellum-dependent swarming motility"/>
    <property type="evidence" value="ECO:0007669"/>
    <property type="project" value="TreeGrafter"/>
</dbReference>
<gene>
    <name evidence="8" type="primary">flgG2</name>
    <name evidence="8" type="ORF">CIG1485E_0665</name>
</gene>
<evidence type="ECO:0000256" key="1">
    <source>
        <dbReference type="ARBA" id="ARBA00004117"/>
    </source>
</evidence>
<sequence>MQNGYYQATGAMVTQFNRLDVITNNLANVNTIGYKRDDVVIADFERIFKETRDILPLENNTKDAAKFLNRTIDRVPHINEEYTDFSEGGMKLTNNPLDLSLGKKDLFFLVETPNGVRMTKNGAFNLDNDGYLVSKEGYRVLPSNYEAQPAQTRGIVVPQGSELSIDKDGAIYVNNENIARLYIAQPREIRDVKKEGDNLFILSNLNDIRDNANSGSVAQGYTQISNVNPVVEMVSLIEANRLVDMYQKVMTSHMTDLNQEATSKLASIKA</sequence>
<proteinExistence type="inferred from homology"/>
<dbReference type="STRING" id="1244531.CIG2463D_0665"/>
<organism evidence="8 9">
    <name type="scientific">Campylobacter iguaniorum</name>
    <dbReference type="NCBI Taxonomy" id="1244531"/>
    <lineage>
        <taxon>Bacteria</taxon>
        <taxon>Pseudomonadati</taxon>
        <taxon>Campylobacterota</taxon>
        <taxon>Epsilonproteobacteria</taxon>
        <taxon>Campylobacterales</taxon>
        <taxon>Campylobacteraceae</taxon>
        <taxon>Campylobacter</taxon>
    </lineage>
</organism>
<comment type="subcellular location">
    <subcellularLocation>
        <location evidence="1 4">Bacterial flagellum basal body</location>
    </subcellularLocation>
</comment>
<feature type="domain" description="Flagellar basal body rod protein N-terminal" evidence="5">
    <location>
        <begin position="8"/>
        <end position="35"/>
    </location>
</feature>
<dbReference type="PANTHER" id="PTHR30435:SF19">
    <property type="entry name" value="FLAGELLAR BASAL-BODY ROD PROTEIN FLGG"/>
    <property type="match status" value="1"/>
</dbReference>